<sequence length="189" mass="20502">MSEHSQSFIPTLRAIALVAPSLYTGLTFTYSHVVIPPMTTHAPPKLLAKQWLQAYQFAPAFVAPLILLGTSSNALLSYLTNEQPTHSSALYAIAGVLNASIIPYTALYMEPGVNGAGKWKAQELLRGDFELQGAGQGTDRDTARISWKSWAETVDMRAIAELWAKTNAWRYMITGVATLISAAATITMA</sequence>
<evidence type="ECO:0000256" key="2">
    <source>
        <dbReference type="ARBA" id="ARBA00022692"/>
    </source>
</evidence>
<name>A0A9P5BZZ5_9PLEO</name>
<feature type="transmembrane region" description="Helical" evidence="6">
    <location>
        <begin position="168"/>
        <end position="188"/>
    </location>
</feature>
<keyword evidence="2 6" id="KW-0812">Transmembrane</keyword>
<evidence type="ECO:0008006" key="9">
    <source>
        <dbReference type="Google" id="ProtNLM"/>
    </source>
</evidence>
<protein>
    <recommendedName>
        <fullName evidence="9">DUF1772-domain-containing protein</fullName>
    </recommendedName>
</protein>
<comment type="subcellular location">
    <subcellularLocation>
        <location evidence="1">Membrane</location>
        <topology evidence="1">Multi-pass membrane protein</topology>
    </subcellularLocation>
</comment>
<evidence type="ECO:0000256" key="1">
    <source>
        <dbReference type="ARBA" id="ARBA00004141"/>
    </source>
</evidence>
<dbReference type="Proteomes" id="UP000758155">
    <property type="component" value="Unassembled WGS sequence"/>
</dbReference>
<keyword evidence="3 6" id="KW-1133">Transmembrane helix</keyword>
<feature type="transmembrane region" description="Helical" evidence="6">
    <location>
        <begin position="88"/>
        <end position="109"/>
    </location>
</feature>
<reference evidence="7" key="1">
    <citation type="submission" date="2019-04" db="EMBL/GenBank/DDBJ databases">
        <title>Sequencing of skin fungus with MAO and IRED activity.</title>
        <authorList>
            <person name="Marsaioli A.J."/>
            <person name="Bonatto J.M.C."/>
            <person name="Reis Junior O."/>
        </authorList>
    </citation>
    <scope>NUCLEOTIDE SEQUENCE</scope>
    <source>
        <strain evidence="7">28M1</strain>
    </source>
</reference>
<evidence type="ECO:0000313" key="8">
    <source>
        <dbReference type="Proteomes" id="UP000758155"/>
    </source>
</evidence>
<evidence type="ECO:0000313" key="7">
    <source>
        <dbReference type="EMBL" id="KAF3036807.1"/>
    </source>
</evidence>
<evidence type="ECO:0000256" key="3">
    <source>
        <dbReference type="ARBA" id="ARBA00022989"/>
    </source>
</evidence>
<feature type="transmembrane region" description="Helical" evidence="6">
    <location>
        <begin position="55"/>
        <end position="76"/>
    </location>
</feature>
<keyword evidence="4 6" id="KW-0472">Membrane</keyword>
<keyword evidence="8" id="KW-1185">Reference proteome</keyword>
<evidence type="ECO:0000256" key="6">
    <source>
        <dbReference type="SAM" id="Phobius"/>
    </source>
</evidence>
<dbReference type="EMBL" id="SWKV01000047">
    <property type="protein sequence ID" value="KAF3036807.1"/>
    <property type="molecule type" value="Genomic_DNA"/>
</dbReference>
<evidence type="ECO:0000256" key="5">
    <source>
        <dbReference type="ARBA" id="ARBA00034313"/>
    </source>
</evidence>
<evidence type="ECO:0000256" key="4">
    <source>
        <dbReference type="ARBA" id="ARBA00023136"/>
    </source>
</evidence>
<dbReference type="PANTHER" id="PTHR35042:SF1">
    <property type="entry name" value="DUF1772-DOMAIN-CONTAINING PROTEIN"/>
    <property type="match status" value="1"/>
</dbReference>
<dbReference type="Pfam" id="PF08592">
    <property type="entry name" value="Anthrone_oxy"/>
    <property type="match status" value="1"/>
</dbReference>
<comment type="similarity">
    <text evidence="5">Belongs to the anthrone oxygenase family.</text>
</comment>
<organism evidence="7 8">
    <name type="scientific">Didymella heteroderae</name>
    <dbReference type="NCBI Taxonomy" id="1769908"/>
    <lineage>
        <taxon>Eukaryota</taxon>
        <taxon>Fungi</taxon>
        <taxon>Dikarya</taxon>
        <taxon>Ascomycota</taxon>
        <taxon>Pezizomycotina</taxon>
        <taxon>Dothideomycetes</taxon>
        <taxon>Pleosporomycetidae</taxon>
        <taxon>Pleosporales</taxon>
        <taxon>Pleosporineae</taxon>
        <taxon>Didymellaceae</taxon>
        <taxon>Didymella</taxon>
    </lineage>
</organism>
<accession>A0A9P5BZZ5</accession>
<dbReference type="AlphaFoldDB" id="A0A9P5BZZ5"/>
<dbReference type="OrthoDB" id="5343383at2759"/>
<proteinExistence type="inferred from homology"/>
<comment type="caution">
    <text evidence="7">The sequence shown here is derived from an EMBL/GenBank/DDBJ whole genome shotgun (WGS) entry which is preliminary data.</text>
</comment>
<dbReference type="GO" id="GO:0016020">
    <property type="term" value="C:membrane"/>
    <property type="evidence" value="ECO:0007669"/>
    <property type="project" value="UniProtKB-SubCell"/>
</dbReference>
<dbReference type="InterPro" id="IPR013901">
    <property type="entry name" value="Anthrone_oxy"/>
</dbReference>
<dbReference type="PANTHER" id="PTHR35042">
    <property type="entry name" value="ANTHRONE OXYGENASE ENCC"/>
    <property type="match status" value="1"/>
</dbReference>
<feature type="transmembrane region" description="Helical" evidence="6">
    <location>
        <begin position="12"/>
        <end position="35"/>
    </location>
</feature>
<gene>
    <name evidence="7" type="ORF">E8E12_005629</name>
</gene>